<dbReference type="GO" id="GO:0035556">
    <property type="term" value="P:intracellular signal transduction"/>
    <property type="evidence" value="ECO:0000318"/>
    <property type="project" value="GO_Central"/>
</dbReference>
<protein>
    <recommendedName>
        <fullName evidence="14">Diacylglycerol kinase</fullName>
        <shortName evidence="14">DAG kinase</shortName>
        <ecNumber evidence="14">2.7.1.107</ecNumber>
    </recommendedName>
</protein>
<dbReference type="PANTHER" id="PTHR11255:SF109">
    <property type="entry name" value="DIACYLGLYCEROL KINASE ETA"/>
    <property type="match status" value="1"/>
</dbReference>
<keyword evidence="11 14" id="KW-0418">Kinase</keyword>
<dbReference type="GO" id="GO:0046339">
    <property type="term" value="P:diacylglycerol metabolic process"/>
    <property type="evidence" value="ECO:0000318"/>
    <property type="project" value="GO_Central"/>
</dbReference>
<dbReference type="EnsemblMetazoa" id="PPA02462.1">
    <property type="protein sequence ID" value="PPA02462.1"/>
    <property type="gene ID" value="WBGene00092016"/>
</dbReference>
<evidence type="ECO:0000256" key="11">
    <source>
        <dbReference type="ARBA" id="ARBA00022777"/>
    </source>
</evidence>
<keyword evidence="12" id="KW-0862">Zinc</keyword>
<dbReference type="PROSITE" id="PS50146">
    <property type="entry name" value="DAGK"/>
    <property type="match status" value="1"/>
</dbReference>
<sequence length="1118" mass="122436">ARSGRSHHALRRTHKYPFLRVRFPPSCARFHRYATLFYNLTSMSGGTPGGGSGGGGGGGTAAGGTVEKGGAAAGAKQLAGEWSQSLQECAMSNESASGGLTFLRSLTSGGHRWSSSSHNRPTFCNVCREKFTGVPWHGMACEICKMKVHKRCAEAVRECCKWTMAESIPAPMQYINPENSIGPHQWLQGNLPMGSRCAVCEKACGSVLKLQDLRCLWCAQCVHDSCESSLPRYCLLGTSALSVLPPIALERVDKNGRAKIRDDAVGGDYGGGSPLLVIVNSKSGDNQGSRLIRKLRRLLNPIQVFDLIACGPEFPLTFFSHFDTFRVLVCGGDGTVGWVLTAIDKLAMHNKVQLGVLPLGTGNDLARVMGWGHSFYNDARLPNLIRTYERAHTRMLDRWSIMAIEGVDPTYGKMHDQIAAKVTAFMHAEAPHDVFAAIKDLGVCVHELILTMQSTYDQVESWERQFGRNTEDPLTDKFRSLMTRLNPLIKELNEVTTMEESGVESADSAATEEERARRERLVLRANSFKKTIMEVLEFTEKTVDRHNREARHGSAAAAKRDRFRKKRSKTTPSALKVSGSNVSSGSAYSPPASPSVISPSRQPRVSLGASVDSHTNPLATARDLRTQRPIDEQDDVEEEEGATEEEEEEAGPSYFVHPPTPCSSRLDDSYEQEKAGGRGDGDRGGQEGGRGDEKRKEEKEGKDEVGRTEGRREMRQSTSDGGLYLGRKRSEEEGRSASSTAEEEEETAEEEGIAATTATGAAGDMLSPSGGSAVKRRGRPQTHSGVSLPCGSSLSTASSSFTGGVCGSGGRYIPSTERQRQSTFMDRLPALKKGILSSGLTGGTLIAEMLMLSANVLKTPTALYGDVTHESLPDYKELKVMNNYFGIGLDAKIALDFHNKRESTDKQRSRSKLFMWYGILGGRELLHQTYRNLDQRIRLECDGLPIDLPSLQVVALFGVVHVASGRIPNVVRLQNHRIAQCRHVKITIHGEEPIPVQVDGEPWMQPPGVLQFVHKNRAQMLVKNAQSFDASLRTWEEHKSVTAPSTPTALNTTLPQDGDRVPFSRRAAAFVSTIESEMAHLGLTAKFLDTLEHTATVVRRAEHAEQEVKDCRDTEDRG</sequence>
<dbReference type="Gene3D" id="2.60.200.40">
    <property type="match status" value="1"/>
</dbReference>
<dbReference type="GO" id="GO:0008270">
    <property type="term" value="F:zinc ion binding"/>
    <property type="evidence" value="ECO:0007669"/>
    <property type="project" value="UniProtKB-KW"/>
</dbReference>
<keyword evidence="8" id="KW-0677">Repeat</keyword>
<keyword evidence="6 14" id="KW-0808">Transferase</keyword>
<keyword evidence="17" id="KW-1185">Reference proteome</keyword>
<dbReference type="SMART" id="SM00109">
    <property type="entry name" value="C1"/>
    <property type="match status" value="2"/>
</dbReference>
<feature type="compositionally biased region" description="Low complexity" evidence="15">
    <location>
        <begin position="577"/>
        <end position="600"/>
    </location>
</feature>
<dbReference type="CDD" id="cd20852">
    <property type="entry name" value="C1_DGK_typeII_rpt2"/>
    <property type="match status" value="1"/>
</dbReference>
<dbReference type="GO" id="GO:0005524">
    <property type="term" value="F:ATP binding"/>
    <property type="evidence" value="ECO:0007669"/>
    <property type="project" value="UniProtKB-KW"/>
</dbReference>
<dbReference type="SMART" id="SM00046">
    <property type="entry name" value="DAGKc"/>
    <property type="match status" value="1"/>
</dbReference>
<dbReference type="SUPFAM" id="SSF57889">
    <property type="entry name" value="Cysteine-rich domain"/>
    <property type="match status" value="2"/>
</dbReference>
<evidence type="ECO:0000256" key="5">
    <source>
        <dbReference type="ARBA" id="ARBA00022490"/>
    </source>
</evidence>
<comment type="subcellular location">
    <subcellularLocation>
        <location evidence="3">Cytoplasm</location>
    </subcellularLocation>
</comment>
<dbReference type="Pfam" id="PF00130">
    <property type="entry name" value="C1_1"/>
    <property type="match status" value="2"/>
</dbReference>
<evidence type="ECO:0000256" key="13">
    <source>
        <dbReference type="ARBA" id="ARBA00022840"/>
    </source>
</evidence>
<dbReference type="PROSITE" id="PS50081">
    <property type="entry name" value="ZF_DAG_PE_2"/>
    <property type="match status" value="2"/>
</dbReference>
<dbReference type="InterPro" id="IPR002219">
    <property type="entry name" value="PKC_DAG/PE"/>
</dbReference>
<evidence type="ECO:0000256" key="2">
    <source>
        <dbReference type="ARBA" id="ARBA00002064"/>
    </source>
</evidence>
<dbReference type="Pfam" id="PF00781">
    <property type="entry name" value="DAGK_cat"/>
    <property type="match status" value="1"/>
</dbReference>
<dbReference type="GO" id="GO:0006654">
    <property type="term" value="P:phosphatidic acid biosynthetic process"/>
    <property type="evidence" value="ECO:0000318"/>
    <property type="project" value="GO_Central"/>
</dbReference>
<dbReference type="OrthoDB" id="5871383at2759"/>
<dbReference type="Pfam" id="PF00609">
    <property type="entry name" value="DAGK_acc"/>
    <property type="match status" value="1"/>
</dbReference>
<keyword evidence="10" id="KW-0863">Zinc-finger</keyword>
<evidence type="ECO:0000256" key="8">
    <source>
        <dbReference type="ARBA" id="ARBA00022737"/>
    </source>
</evidence>
<dbReference type="GO" id="GO:0005737">
    <property type="term" value="C:cytoplasm"/>
    <property type="evidence" value="ECO:0007669"/>
    <property type="project" value="UniProtKB-SubCell"/>
</dbReference>
<dbReference type="CDD" id="cd20800">
    <property type="entry name" value="C1_DGK_typeII_rpt1"/>
    <property type="match status" value="1"/>
</dbReference>
<accession>A0A2A6BWT2</accession>
<dbReference type="InterPro" id="IPR000756">
    <property type="entry name" value="Diacylglycerol_kin_accessory"/>
</dbReference>
<feature type="compositionally biased region" description="Acidic residues" evidence="15">
    <location>
        <begin position="632"/>
        <end position="650"/>
    </location>
</feature>
<keyword evidence="7" id="KW-0479">Metal-binding</keyword>
<evidence type="ECO:0000256" key="7">
    <source>
        <dbReference type="ARBA" id="ARBA00022723"/>
    </source>
</evidence>
<gene>
    <name evidence="16" type="primary">WBGene00092016</name>
</gene>
<feature type="compositionally biased region" description="Basic and acidic residues" evidence="15">
    <location>
        <begin position="622"/>
        <end position="631"/>
    </location>
</feature>
<keyword evidence="5" id="KW-0963">Cytoplasm</keyword>
<evidence type="ECO:0000256" key="3">
    <source>
        <dbReference type="ARBA" id="ARBA00004496"/>
    </source>
</evidence>
<evidence type="ECO:0000256" key="12">
    <source>
        <dbReference type="ARBA" id="ARBA00022833"/>
    </source>
</evidence>
<keyword evidence="9 14" id="KW-0547">Nucleotide-binding</keyword>
<dbReference type="SUPFAM" id="SSF111331">
    <property type="entry name" value="NAD kinase/diacylglycerol kinase-like"/>
    <property type="match status" value="2"/>
</dbReference>
<dbReference type="Proteomes" id="UP000005239">
    <property type="component" value="Unassembled WGS sequence"/>
</dbReference>
<dbReference type="AlphaFoldDB" id="A0A2A6BWT2"/>
<dbReference type="InterPro" id="IPR037607">
    <property type="entry name" value="DGK"/>
</dbReference>
<feature type="compositionally biased region" description="Low complexity" evidence="15">
    <location>
        <begin position="753"/>
        <end position="763"/>
    </location>
</feature>
<dbReference type="EC" id="2.7.1.107" evidence="14"/>
<dbReference type="GO" id="GO:0007200">
    <property type="term" value="P:phospholipase C-activating G protein-coupled receptor signaling pathway"/>
    <property type="evidence" value="ECO:0007669"/>
    <property type="project" value="InterPro"/>
</dbReference>
<accession>A0A8R1U4X4</accession>
<dbReference type="SMART" id="SM00045">
    <property type="entry name" value="DAGKa"/>
    <property type="match status" value="1"/>
</dbReference>
<dbReference type="InterPro" id="IPR046349">
    <property type="entry name" value="C1-like_sf"/>
</dbReference>
<feature type="compositionally biased region" description="Basic and acidic residues" evidence="15">
    <location>
        <begin position="665"/>
        <end position="715"/>
    </location>
</feature>
<dbReference type="InterPro" id="IPR017438">
    <property type="entry name" value="ATP-NAD_kinase_N"/>
</dbReference>
<dbReference type="FunFam" id="3.30.60.20:FF:000002">
    <property type="entry name" value="Diacylglycerol kinase"/>
    <property type="match status" value="1"/>
</dbReference>
<comment type="catalytic activity">
    <reaction evidence="1 14">
        <text>a 1,2-diacyl-sn-glycerol + ATP = a 1,2-diacyl-sn-glycero-3-phosphate + ADP + H(+)</text>
        <dbReference type="Rhea" id="RHEA:10272"/>
        <dbReference type="ChEBI" id="CHEBI:15378"/>
        <dbReference type="ChEBI" id="CHEBI:17815"/>
        <dbReference type="ChEBI" id="CHEBI:30616"/>
        <dbReference type="ChEBI" id="CHEBI:58608"/>
        <dbReference type="ChEBI" id="CHEBI:456216"/>
        <dbReference type="EC" id="2.7.1.107"/>
    </reaction>
</comment>
<feature type="compositionally biased region" description="Low complexity" evidence="15">
    <location>
        <begin position="787"/>
        <end position="799"/>
    </location>
</feature>
<name>A0A2A6BWT2_PRIPA</name>
<dbReference type="Gene3D" id="3.30.60.20">
    <property type="match status" value="2"/>
</dbReference>
<dbReference type="Gene3D" id="3.40.50.10330">
    <property type="entry name" value="Probable inorganic polyphosphate/atp-NAD kinase, domain 1"/>
    <property type="match status" value="1"/>
</dbReference>
<evidence type="ECO:0000256" key="10">
    <source>
        <dbReference type="ARBA" id="ARBA00022771"/>
    </source>
</evidence>
<dbReference type="PANTHER" id="PTHR11255">
    <property type="entry name" value="DIACYLGLYCEROL KINASE"/>
    <property type="match status" value="1"/>
</dbReference>
<keyword evidence="13 14" id="KW-0067">ATP-binding</keyword>
<proteinExistence type="inferred from homology"/>
<evidence type="ECO:0000256" key="6">
    <source>
        <dbReference type="ARBA" id="ARBA00022679"/>
    </source>
</evidence>
<comment type="function">
    <text evidence="2">Phosphorylates diacylglycerol (DAG) to generate phosphatidic acid (PA).</text>
</comment>
<dbReference type="GO" id="GO:0004143">
    <property type="term" value="F:ATP-dependent diacylglycerol kinase activity"/>
    <property type="evidence" value="ECO:0000318"/>
    <property type="project" value="GO_Central"/>
</dbReference>
<comment type="similarity">
    <text evidence="4 14">Belongs to the eukaryotic diacylglycerol kinase family.</text>
</comment>
<reference evidence="16" key="2">
    <citation type="submission" date="2022-06" db="UniProtKB">
        <authorList>
            <consortium name="EnsemblMetazoa"/>
        </authorList>
    </citation>
    <scope>IDENTIFICATION</scope>
    <source>
        <strain evidence="16">PS312</strain>
    </source>
</reference>
<evidence type="ECO:0000256" key="4">
    <source>
        <dbReference type="ARBA" id="ARBA00009280"/>
    </source>
</evidence>
<dbReference type="GO" id="GO:0005886">
    <property type="term" value="C:plasma membrane"/>
    <property type="evidence" value="ECO:0000318"/>
    <property type="project" value="GO_Central"/>
</dbReference>
<evidence type="ECO:0000256" key="9">
    <source>
        <dbReference type="ARBA" id="ARBA00022741"/>
    </source>
</evidence>
<dbReference type="InterPro" id="IPR016064">
    <property type="entry name" value="NAD/diacylglycerol_kinase_sf"/>
</dbReference>
<evidence type="ECO:0000256" key="14">
    <source>
        <dbReference type="RuleBase" id="RU361128"/>
    </source>
</evidence>
<organism evidence="16 17">
    <name type="scientific">Pristionchus pacificus</name>
    <name type="common">Parasitic nematode worm</name>
    <dbReference type="NCBI Taxonomy" id="54126"/>
    <lineage>
        <taxon>Eukaryota</taxon>
        <taxon>Metazoa</taxon>
        <taxon>Ecdysozoa</taxon>
        <taxon>Nematoda</taxon>
        <taxon>Chromadorea</taxon>
        <taxon>Rhabditida</taxon>
        <taxon>Rhabditina</taxon>
        <taxon>Diplogasteromorpha</taxon>
        <taxon>Diplogasteroidea</taxon>
        <taxon>Neodiplogasteridae</taxon>
        <taxon>Pristionchus</taxon>
    </lineage>
</organism>
<feature type="compositionally biased region" description="Acidic residues" evidence="15">
    <location>
        <begin position="741"/>
        <end position="752"/>
    </location>
</feature>
<evidence type="ECO:0000256" key="1">
    <source>
        <dbReference type="ARBA" id="ARBA00001383"/>
    </source>
</evidence>
<dbReference type="PROSITE" id="PS00479">
    <property type="entry name" value="ZF_DAG_PE_1"/>
    <property type="match status" value="2"/>
</dbReference>
<dbReference type="InterPro" id="IPR001206">
    <property type="entry name" value="Diacylglycerol_kinase_cat_dom"/>
</dbReference>
<evidence type="ECO:0000313" key="17">
    <source>
        <dbReference type="Proteomes" id="UP000005239"/>
    </source>
</evidence>
<evidence type="ECO:0000256" key="15">
    <source>
        <dbReference type="SAM" id="MobiDB-lite"/>
    </source>
</evidence>
<reference evidence="17" key="1">
    <citation type="journal article" date="2008" name="Nat. Genet.">
        <title>The Pristionchus pacificus genome provides a unique perspective on nematode lifestyle and parasitism.</title>
        <authorList>
            <person name="Dieterich C."/>
            <person name="Clifton S.W."/>
            <person name="Schuster L.N."/>
            <person name="Chinwalla A."/>
            <person name="Delehaunty K."/>
            <person name="Dinkelacker I."/>
            <person name="Fulton L."/>
            <person name="Fulton R."/>
            <person name="Godfrey J."/>
            <person name="Minx P."/>
            <person name="Mitreva M."/>
            <person name="Roeseler W."/>
            <person name="Tian H."/>
            <person name="Witte H."/>
            <person name="Yang S.P."/>
            <person name="Wilson R.K."/>
            <person name="Sommer R.J."/>
        </authorList>
    </citation>
    <scope>NUCLEOTIDE SEQUENCE [LARGE SCALE GENOMIC DNA]</scope>
    <source>
        <strain evidence="17">PS312</strain>
    </source>
</reference>
<evidence type="ECO:0000313" key="16">
    <source>
        <dbReference type="EnsemblMetazoa" id="PPA02462.1"/>
    </source>
</evidence>
<feature type="region of interest" description="Disordered" evidence="15">
    <location>
        <begin position="546"/>
        <end position="799"/>
    </location>
</feature>